<dbReference type="InterPro" id="IPR002182">
    <property type="entry name" value="NB-ARC"/>
</dbReference>
<dbReference type="Proteomes" id="UP000215914">
    <property type="component" value="Unassembled WGS sequence"/>
</dbReference>
<dbReference type="GO" id="GO:0006952">
    <property type="term" value="P:defense response"/>
    <property type="evidence" value="ECO:0007669"/>
    <property type="project" value="UniProtKB-KW"/>
</dbReference>
<dbReference type="Pfam" id="PF00931">
    <property type="entry name" value="NB-ARC"/>
    <property type="match status" value="1"/>
</dbReference>
<organism evidence="4 5">
    <name type="scientific">Helianthus annuus</name>
    <name type="common">Common sunflower</name>
    <dbReference type="NCBI Taxonomy" id="4232"/>
    <lineage>
        <taxon>Eukaryota</taxon>
        <taxon>Viridiplantae</taxon>
        <taxon>Streptophyta</taxon>
        <taxon>Embryophyta</taxon>
        <taxon>Tracheophyta</taxon>
        <taxon>Spermatophyta</taxon>
        <taxon>Magnoliopsida</taxon>
        <taxon>eudicotyledons</taxon>
        <taxon>Gunneridae</taxon>
        <taxon>Pentapetalae</taxon>
        <taxon>asterids</taxon>
        <taxon>campanulids</taxon>
        <taxon>Asterales</taxon>
        <taxon>Asteraceae</taxon>
        <taxon>Asteroideae</taxon>
        <taxon>Heliantheae alliance</taxon>
        <taxon>Heliantheae</taxon>
        <taxon>Helianthus</taxon>
    </lineage>
</organism>
<dbReference type="EMBL" id="MNCJ02000319">
    <property type="protein sequence ID" value="KAF5811958.1"/>
    <property type="molecule type" value="Genomic_DNA"/>
</dbReference>
<dbReference type="Gramene" id="mRNA:HanXRQr2_Chr04g0187341">
    <property type="protein sequence ID" value="mRNA:HanXRQr2_Chr04g0187341"/>
    <property type="gene ID" value="HanXRQr2_Chr04g0187341"/>
</dbReference>
<evidence type="ECO:0000259" key="3">
    <source>
        <dbReference type="Pfam" id="PF00931"/>
    </source>
</evidence>
<proteinExistence type="predicted"/>
<keyword evidence="5" id="KW-1185">Reference proteome</keyword>
<gene>
    <name evidence="4" type="ORF">HanXRQr2_Chr04g0187341</name>
</gene>
<keyword evidence="1" id="KW-0611">Plant defense</keyword>
<dbReference type="PRINTS" id="PR00364">
    <property type="entry name" value="DISEASERSIST"/>
</dbReference>
<evidence type="ECO:0000256" key="1">
    <source>
        <dbReference type="ARBA" id="ARBA00022821"/>
    </source>
</evidence>
<feature type="region of interest" description="Disordered" evidence="2">
    <location>
        <begin position="442"/>
        <end position="467"/>
    </location>
</feature>
<reference evidence="4" key="2">
    <citation type="submission" date="2020-06" db="EMBL/GenBank/DDBJ databases">
        <title>Helianthus annuus Genome sequencing and assembly Release 2.</title>
        <authorList>
            <person name="Gouzy J."/>
            <person name="Langlade N."/>
            <person name="Munos S."/>
        </authorList>
    </citation>
    <scope>NUCLEOTIDE SEQUENCE</scope>
    <source>
        <tissue evidence="4">Leaves</tissue>
    </source>
</reference>
<comment type="caution">
    <text evidence="4">The sequence shown here is derived from an EMBL/GenBank/DDBJ whole genome shotgun (WGS) entry which is preliminary data.</text>
</comment>
<evidence type="ECO:0000313" key="5">
    <source>
        <dbReference type="Proteomes" id="UP000215914"/>
    </source>
</evidence>
<accession>A0A9K3NUM9</accession>
<dbReference type="GO" id="GO:0016787">
    <property type="term" value="F:hydrolase activity"/>
    <property type="evidence" value="ECO:0007669"/>
    <property type="project" value="UniProtKB-KW"/>
</dbReference>
<dbReference type="GO" id="GO:0043531">
    <property type="term" value="F:ADP binding"/>
    <property type="evidence" value="ECO:0007669"/>
    <property type="project" value="InterPro"/>
</dbReference>
<reference evidence="4" key="1">
    <citation type="journal article" date="2017" name="Nature">
        <title>The sunflower genome provides insights into oil metabolism, flowering and Asterid evolution.</title>
        <authorList>
            <person name="Badouin H."/>
            <person name="Gouzy J."/>
            <person name="Grassa C.J."/>
            <person name="Murat F."/>
            <person name="Staton S.E."/>
            <person name="Cottret L."/>
            <person name="Lelandais-Briere C."/>
            <person name="Owens G.L."/>
            <person name="Carrere S."/>
            <person name="Mayjonade B."/>
            <person name="Legrand L."/>
            <person name="Gill N."/>
            <person name="Kane N.C."/>
            <person name="Bowers J.E."/>
            <person name="Hubner S."/>
            <person name="Bellec A."/>
            <person name="Berard A."/>
            <person name="Berges H."/>
            <person name="Blanchet N."/>
            <person name="Boniface M.C."/>
            <person name="Brunel D."/>
            <person name="Catrice O."/>
            <person name="Chaidir N."/>
            <person name="Claudel C."/>
            <person name="Donnadieu C."/>
            <person name="Faraut T."/>
            <person name="Fievet G."/>
            <person name="Helmstetter N."/>
            <person name="King M."/>
            <person name="Knapp S.J."/>
            <person name="Lai Z."/>
            <person name="Le Paslier M.C."/>
            <person name="Lippi Y."/>
            <person name="Lorenzon L."/>
            <person name="Mandel J.R."/>
            <person name="Marage G."/>
            <person name="Marchand G."/>
            <person name="Marquand E."/>
            <person name="Bret-Mestries E."/>
            <person name="Morien E."/>
            <person name="Nambeesan S."/>
            <person name="Nguyen T."/>
            <person name="Pegot-Espagnet P."/>
            <person name="Pouilly N."/>
            <person name="Raftis F."/>
            <person name="Sallet E."/>
            <person name="Schiex T."/>
            <person name="Thomas J."/>
            <person name="Vandecasteele C."/>
            <person name="Vares D."/>
            <person name="Vear F."/>
            <person name="Vautrin S."/>
            <person name="Crespi M."/>
            <person name="Mangin B."/>
            <person name="Burke J.M."/>
            <person name="Salse J."/>
            <person name="Munos S."/>
            <person name="Vincourt P."/>
            <person name="Rieseberg L.H."/>
            <person name="Langlade N.B."/>
        </authorList>
    </citation>
    <scope>NUCLEOTIDE SEQUENCE</scope>
    <source>
        <tissue evidence="4">Leaves</tissue>
    </source>
</reference>
<dbReference type="AlphaFoldDB" id="A0A9K3NUM9"/>
<evidence type="ECO:0000313" key="4">
    <source>
        <dbReference type="EMBL" id="KAF5811958.1"/>
    </source>
</evidence>
<sequence>MAQENEDNEIDRYLVEKIGDAIDHLGEPKNLVAKSYSFKNELMSLLNDLRKTRNPSIPKEHVWLGVRRGNLYTLNNLVTEWQQITKIQTSFASKEVYEACENMKKSMRKMKKDISGDPESSQRGDTDESRRSYDDEEQPETFLRHTKEVYRWSSRHEPRKVHGIEHRVLAMVRELVMRNTDAPFKVFGVVGISGIGKTTLCQTLFGNDFVKQHFSPRIWVCLSKQEKVGNEYYKEEILVRILKCLGIEDERIDDARKAGGLKKLVENEYYKEESLILVRMLNCLGIEEELIDDARKGGLKKMILLLRLQLNGTRYLIVLDDAWNDDKFFCELTQKDRLDENWGAELAYALPKGYGGTVVSSSTDKELLKNMLGEEVSLQYMEPLNREITWKIFKNAVGYDDDERVDDNLGQIKEELLNRCDGIPLAAKLLAKIACKNLDIKSKGPKPPTAGGDSGAHVSEIGDDQTA</sequence>
<dbReference type="PANTHER" id="PTHR36766">
    <property type="entry name" value="PLANT BROAD-SPECTRUM MILDEW RESISTANCE PROTEIN RPW8"/>
    <property type="match status" value="1"/>
</dbReference>
<evidence type="ECO:0000256" key="2">
    <source>
        <dbReference type="SAM" id="MobiDB-lite"/>
    </source>
</evidence>
<protein>
    <submittedName>
        <fullName evidence="4">P-loop containing nucleoside triphosphate hydrolase</fullName>
    </submittedName>
</protein>
<keyword evidence="4" id="KW-0378">Hydrolase</keyword>
<dbReference type="Gene3D" id="3.40.50.300">
    <property type="entry name" value="P-loop containing nucleotide triphosphate hydrolases"/>
    <property type="match status" value="1"/>
</dbReference>
<dbReference type="SUPFAM" id="SSF52540">
    <property type="entry name" value="P-loop containing nucleoside triphosphate hydrolases"/>
    <property type="match status" value="1"/>
</dbReference>
<feature type="compositionally biased region" description="Basic and acidic residues" evidence="2">
    <location>
        <begin position="112"/>
        <end position="133"/>
    </location>
</feature>
<feature type="region of interest" description="Disordered" evidence="2">
    <location>
        <begin position="108"/>
        <end position="139"/>
    </location>
</feature>
<dbReference type="InterPro" id="IPR027417">
    <property type="entry name" value="P-loop_NTPase"/>
</dbReference>
<feature type="domain" description="NB-ARC" evidence="3">
    <location>
        <begin position="176"/>
        <end position="258"/>
    </location>
</feature>
<name>A0A9K3NUM9_HELAN</name>